<proteinExistence type="predicted"/>
<accession>A0A9N8WHY3</accession>
<dbReference type="EMBL" id="CAJVPZ010001352">
    <property type="protein sequence ID" value="CAG8490398.1"/>
    <property type="molecule type" value="Genomic_DNA"/>
</dbReference>
<evidence type="ECO:0000313" key="1">
    <source>
        <dbReference type="EMBL" id="CAG8490398.1"/>
    </source>
</evidence>
<gene>
    <name evidence="1" type="ORF">RFULGI_LOCUS1956</name>
</gene>
<sequence>MALLGDSIPLTCEIETTLETLTLRDLISSGIYINSLTAKDEAIYIIPTLSLVGLQYFCLFNQSTNDDANTVTKILRELLTMEYSFDDEVMDEKPFERFYANWKLLYCALCNEEKKISLYKIYDLSDRPAKN</sequence>
<organism evidence="1 2">
    <name type="scientific">Racocetra fulgida</name>
    <dbReference type="NCBI Taxonomy" id="60492"/>
    <lineage>
        <taxon>Eukaryota</taxon>
        <taxon>Fungi</taxon>
        <taxon>Fungi incertae sedis</taxon>
        <taxon>Mucoromycota</taxon>
        <taxon>Glomeromycotina</taxon>
        <taxon>Glomeromycetes</taxon>
        <taxon>Diversisporales</taxon>
        <taxon>Gigasporaceae</taxon>
        <taxon>Racocetra</taxon>
    </lineage>
</organism>
<dbReference type="Proteomes" id="UP000789396">
    <property type="component" value="Unassembled WGS sequence"/>
</dbReference>
<name>A0A9N8WHY3_9GLOM</name>
<evidence type="ECO:0000313" key="2">
    <source>
        <dbReference type="Proteomes" id="UP000789396"/>
    </source>
</evidence>
<protein>
    <submittedName>
        <fullName evidence="1">15119_t:CDS:1</fullName>
    </submittedName>
</protein>
<dbReference type="OrthoDB" id="2312053at2759"/>
<keyword evidence="2" id="KW-1185">Reference proteome</keyword>
<reference evidence="1" key="1">
    <citation type="submission" date="2021-06" db="EMBL/GenBank/DDBJ databases">
        <authorList>
            <person name="Kallberg Y."/>
            <person name="Tangrot J."/>
            <person name="Rosling A."/>
        </authorList>
    </citation>
    <scope>NUCLEOTIDE SEQUENCE</scope>
    <source>
        <strain evidence="1">IN212</strain>
    </source>
</reference>
<comment type="caution">
    <text evidence="1">The sequence shown here is derived from an EMBL/GenBank/DDBJ whole genome shotgun (WGS) entry which is preliminary data.</text>
</comment>
<dbReference type="AlphaFoldDB" id="A0A9N8WHY3"/>